<accession>A0AAD6V297</accession>
<dbReference type="Proteomes" id="UP001219525">
    <property type="component" value="Unassembled WGS sequence"/>
</dbReference>
<comment type="caution">
    <text evidence="1">The sequence shown here is derived from an EMBL/GenBank/DDBJ whole genome shotgun (WGS) entry which is preliminary data.</text>
</comment>
<feature type="non-terminal residue" evidence="1">
    <location>
        <position position="142"/>
    </location>
</feature>
<feature type="non-terminal residue" evidence="1">
    <location>
        <position position="1"/>
    </location>
</feature>
<keyword evidence="2" id="KW-1185">Reference proteome</keyword>
<dbReference type="AlphaFoldDB" id="A0AAD6V297"/>
<dbReference type="EMBL" id="JARJCW010000076">
    <property type="protein sequence ID" value="KAJ7197757.1"/>
    <property type="molecule type" value="Genomic_DNA"/>
</dbReference>
<protein>
    <submittedName>
        <fullName evidence="1">Uncharacterized protein</fullName>
    </submittedName>
</protein>
<evidence type="ECO:0000313" key="2">
    <source>
        <dbReference type="Proteomes" id="UP001219525"/>
    </source>
</evidence>
<organism evidence="1 2">
    <name type="scientific">Mycena pura</name>
    <dbReference type="NCBI Taxonomy" id="153505"/>
    <lineage>
        <taxon>Eukaryota</taxon>
        <taxon>Fungi</taxon>
        <taxon>Dikarya</taxon>
        <taxon>Basidiomycota</taxon>
        <taxon>Agaricomycotina</taxon>
        <taxon>Agaricomycetes</taxon>
        <taxon>Agaricomycetidae</taxon>
        <taxon>Agaricales</taxon>
        <taxon>Marasmiineae</taxon>
        <taxon>Mycenaceae</taxon>
        <taxon>Mycena</taxon>
    </lineage>
</organism>
<proteinExistence type="predicted"/>
<gene>
    <name evidence="1" type="ORF">GGX14DRAFT_322467</name>
</gene>
<sequence length="142" mass="15223">VAIHALVVEAIQRDEAGGFLEHKFLGKALNGLLPRRARLQDLGNSGWADLSWLLELKRGFYNAASLAALCSVADGDSVSWLGKQIDPTAGNERLEPVVTTFPVSASETETDPALAIIQGPQGQTLGLRANRLKRDASGLYNN</sequence>
<evidence type="ECO:0000313" key="1">
    <source>
        <dbReference type="EMBL" id="KAJ7197757.1"/>
    </source>
</evidence>
<name>A0AAD6V297_9AGAR</name>
<reference evidence="1" key="1">
    <citation type="submission" date="2023-03" db="EMBL/GenBank/DDBJ databases">
        <title>Massive genome expansion in bonnet fungi (Mycena s.s.) driven by repeated elements and novel gene families across ecological guilds.</title>
        <authorList>
            <consortium name="Lawrence Berkeley National Laboratory"/>
            <person name="Harder C.B."/>
            <person name="Miyauchi S."/>
            <person name="Viragh M."/>
            <person name="Kuo A."/>
            <person name="Thoen E."/>
            <person name="Andreopoulos B."/>
            <person name="Lu D."/>
            <person name="Skrede I."/>
            <person name="Drula E."/>
            <person name="Henrissat B."/>
            <person name="Morin E."/>
            <person name="Kohler A."/>
            <person name="Barry K."/>
            <person name="LaButti K."/>
            <person name="Morin E."/>
            <person name="Salamov A."/>
            <person name="Lipzen A."/>
            <person name="Mereny Z."/>
            <person name="Hegedus B."/>
            <person name="Baldrian P."/>
            <person name="Stursova M."/>
            <person name="Weitz H."/>
            <person name="Taylor A."/>
            <person name="Grigoriev I.V."/>
            <person name="Nagy L.G."/>
            <person name="Martin F."/>
            <person name="Kauserud H."/>
        </authorList>
    </citation>
    <scope>NUCLEOTIDE SEQUENCE</scope>
    <source>
        <strain evidence="1">9144</strain>
    </source>
</reference>